<accession>A0A1X7VK14</accession>
<feature type="transmembrane region" description="Helical" evidence="9">
    <location>
        <begin position="151"/>
        <end position="172"/>
    </location>
</feature>
<evidence type="ECO:0000256" key="6">
    <source>
        <dbReference type="PROSITE-ProRule" id="PRU00221"/>
    </source>
</evidence>
<name>A0A1X7VK14_AMPQE</name>
<organism evidence="12">
    <name type="scientific">Amphimedon queenslandica</name>
    <name type="common">Sponge</name>
    <dbReference type="NCBI Taxonomy" id="400682"/>
    <lineage>
        <taxon>Eukaryota</taxon>
        <taxon>Metazoa</taxon>
        <taxon>Porifera</taxon>
        <taxon>Demospongiae</taxon>
        <taxon>Heteroscleromorpha</taxon>
        <taxon>Haplosclerida</taxon>
        <taxon>Niphatidae</taxon>
        <taxon>Amphimedon</taxon>
    </lineage>
</organism>
<comment type="subcellular location">
    <subcellularLocation>
        <location evidence="1">Early endosome membrane</location>
        <topology evidence="1">Peripheral membrane protein</topology>
    </subcellularLocation>
    <subcellularLocation>
        <location evidence="2">Late endosome membrane</location>
    </subcellularLocation>
</comment>
<reference evidence="12" key="2">
    <citation type="submission" date="2017-05" db="UniProtKB">
        <authorList>
            <consortium name="EnsemblMetazoa"/>
        </authorList>
    </citation>
    <scope>IDENTIFICATION</scope>
</reference>
<dbReference type="KEGG" id="aqu:100640318"/>
<dbReference type="PROSITE" id="PS50294">
    <property type="entry name" value="WD_REPEATS_REGION"/>
    <property type="match status" value="1"/>
</dbReference>
<keyword evidence="9" id="KW-0812">Transmembrane</keyword>
<dbReference type="Pfam" id="PF12894">
    <property type="entry name" value="ANAPC4_WD40"/>
    <property type="match status" value="1"/>
</dbReference>
<dbReference type="Proteomes" id="UP000007879">
    <property type="component" value="Unassembled WGS sequence"/>
</dbReference>
<evidence type="ECO:0000256" key="2">
    <source>
        <dbReference type="ARBA" id="ARBA00004414"/>
    </source>
</evidence>
<dbReference type="PANTHER" id="PTHR13083:SF3">
    <property type="entry name" value="WD REPEAT-CONTAINING PROTEIN 91"/>
    <property type="match status" value="1"/>
</dbReference>
<feature type="domain" description="ARMC9 CTLH-like" evidence="11">
    <location>
        <begin position="57"/>
        <end position="167"/>
    </location>
</feature>
<dbReference type="eggNOG" id="KOG1333">
    <property type="taxonomic scope" value="Eukaryota"/>
</dbReference>
<sequence>MAAAVGAVDEIIREYLLYRGFVQTLKTLEQEKKDDKEKGLRVNRIVDYILSCINKSDFGALQAFWNHLSKKFFSRLNQDLVNNAHKLESMLLRLFLINAHRNGKNEEVRMFFERISGVLQDRRDWKEWFALPFTRNPEQHPTFKMYYSKEWYDAFVVSLYNFFSIMMAGLPLPTLLQFETEHHKIQTLVTEKNLLHRQLATTKDALMEAEATVQRLEARLAQNVAAMSAENKITKSTTSKSAVGGVEGAAKISQLQRRREQKAKSPMSYVSPEELSTDQRRDSTDDTKVVSPSLLPNGSTATGNAAGLPTGAYTITSSTVSNSDTDTGPIRKVKSTESSPFLIIDEQSYKDHTAPISHCRFSPNGVHVASVDVDNGLRVWMPNKLETKSSSKYKMDLLSLDWVHHGLGASDDLLILGFGKGQVKLFNASKSDSRWEFAVDRNYPRILSVACSSSSPTFAVSAAGWHSQNLTGTSGSKVTAGLTAPSLPSQMNKSSELMVMSYKSPLSYDTGLFDPTPGELSIWDINQQKIQTVLPLTPAIAVNCMSFNHNSNLLVTGGVDGMIRLFDVVQGECLCGWTAHHGEVLNVQFSSDETSVYSLGQDNNFCQWSTLRSTEKIAQFDIHQNASSPTSGWDGGYFPTTAPGSLFAFESDDKYVLTCSPSEGILYQMNSTDGSLSYVLSLSDQSGPVTCVDWLPDRRSYSTCITGSVDSTIRVVNLLKTEI</sequence>
<evidence type="ECO:0000256" key="9">
    <source>
        <dbReference type="SAM" id="Phobius"/>
    </source>
</evidence>
<keyword evidence="13" id="KW-1185">Reference proteome</keyword>
<dbReference type="EnsemblMetazoa" id="XM_020008835.1">
    <property type="protein sequence ID" value="XP_019864394.1"/>
    <property type="gene ID" value="LOC100640318"/>
</dbReference>
<feature type="region of interest" description="Disordered" evidence="8">
    <location>
        <begin position="251"/>
        <end position="306"/>
    </location>
</feature>
<dbReference type="GO" id="GO:0051898">
    <property type="term" value="P:negative regulation of phosphatidylinositol 3-kinase/protein kinase B signal transduction"/>
    <property type="evidence" value="ECO:0007669"/>
    <property type="project" value="InterPro"/>
</dbReference>
<keyword evidence="6" id="KW-0853">WD repeat</keyword>
<feature type="repeat" description="WD" evidence="6">
    <location>
        <begin position="349"/>
        <end position="380"/>
    </location>
</feature>
<dbReference type="GO" id="GO:0141039">
    <property type="term" value="F:phosphatidylinositol 3-kinase inhibitor activity"/>
    <property type="evidence" value="ECO:0007669"/>
    <property type="project" value="InterPro"/>
</dbReference>
<keyword evidence="9" id="KW-1133">Transmembrane helix</keyword>
<dbReference type="AlphaFoldDB" id="A0A1X7VK14"/>
<evidence type="ECO:0000313" key="13">
    <source>
        <dbReference type="Proteomes" id="UP000007879"/>
    </source>
</evidence>
<evidence type="ECO:0000259" key="10">
    <source>
        <dbReference type="Pfam" id="PF12894"/>
    </source>
</evidence>
<evidence type="ECO:0000313" key="12">
    <source>
        <dbReference type="EnsemblMetazoa" id="Aqu2.1.40701_001"/>
    </source>
</evidence>
<dbReference type="EnsemblMetazoa" id="Aqu2.1.40701_001">
    <property type="protein sequence ID" value="Aqu2.1.40701_001"/>
    <property type="gene ID" value="Aqu2.1.40701"/>
</dbReference>
<feature type="compositionally biased region" description="Basic and acidic residues" evidence="8">
    <location>
        <begin position="277"/>
        <end position="288"/>
    </location>
</feature>
<dbReference type="Pfam" id="PF23138">
    <property type="entry name" value="CTLH_Armc9"/>
    <property type="match status" value="1"/>
</dbReference>
<feature type="compositionally biased region" description="Polar residues" evidence="8">
    <location>
        <begin position="294"/>
        <end position="303"/>
    </location>
</feature>
<evidence type="ECO:0000256" key="8">
    <source>
        <dbReference type="SAM" id="MobiDB-lite"/>
    </source>
</evidence>
<dbReference type="GO" id="GO:0031902">
    <property type="term" value="C:late endosome membrane"/>
    <property type="evidence" value="ECO:0007669"/>
    <property type="project" value="UniProtKB-SubCell"/>
</dbReference>
<keyword evidence="5" id="KW-0967">Endosome</keyword>
<dbReference type="SMART" id="SM00320">
    <property type="entry name" value="WD40"/>
    <property type="match status" value="4"/>
</dbReference>
<dbReference type="STRING" id="400682.A0A1X7VK14"/>
<evidence type="ECO:0000256" key="4">
    <source>
        <dbReference type="ARBA" id="ARBA00021116"/>
    </source>
</evidence>
<dbReference type="PANTHER" id="PTHR13083">
    <property type="entry name" value="WD REPEAT-CONTAINING PROTEIN 91"/>
    <property type="match status" value="1"/>
</dbReference>
<evidence type="ECO:0000256" key="7">
    <source>
        <dbReference type="SAM" id="Coils"/>
    </source>
</evidence>
<dbReference type="PROSITE" id="PS50082">
    <property type="entry name" value="WD_REPEATS_2"/>
    <property type="match status" value="2"/>
</dbReference>
<dbReference type="InterPro" id="IPR001680">
    <property type="entry name" value="WD40_rpt"/>
</dbReference>
<feature type="domain" description="Anaphase-promoting complex subunit 4-like WD40" evidence="10">
    <location>
        <begin position="518"/>
        <end position="591"/>
    </location>
</feature>
<gene>
    <name evidence="12" type="primary">100640318</name>
</gene>
<dbReference type="InterPro" id="IPR039724">
    <property type="entry name" value="WDR91"/>
</dbReference>
<dbReference type="InterPro" id="IPR036322">
    <property type="entry name" value="WD40_repeat_dom_sf"/>
</dbReference>
<evidence type="ECO:0000256" key="3">
    <source>
        <dbReference type="ARBA" id="ARBA00006128"/>
    </source>
</evidence>
<dbReference type="Gene3D" id="2.130.10.10">
    <property type="entry name" value="YVTN repeat-like/Quinoprotein amine dehydrogenase"/>
    <property type="match status" value="3"/>
</dbReference>
<dbReference type="FunCoup" id="A0A1X7VK14">
    <property type="interactions" value="105"/>
</dbReference>
<protein>
    <recommendedName>
        <fullName evidence="4">WD repeat-containing protein 91</fullName>
    </recommendedName>
</protein>
<comment type="similarity">
    <text evidence="3">Belongs to the WD repeat WDR91 family.</text>
</comment>
<dbReference type="InterPro" id="IPR015943">
    <property type="entry name" value="WD40/YVTN_repeat-like_dom_sf"/>
</dbReference>
<feature type="repeat" description="WD" evidence="6">
    <location>
        <begin position="542"/>
        <end position="568"/>
    </location>
</feature>
<feature type="coiled-coil region" evidence="7">
    <location>
        <begin position="199"/>
        <end position="226"/>
    </location>
</feature>
<dbReference type="InParanoid" id="A0A1X7VK14"/>
<dbReference type="GO" id="GO:0045022">
    <property type="term" value="P:early endosome to late endosome transport"/>
    <property type="evidence" value="ECO:0007669"/>
    <property type="project" value="InterPro"/>
</dbReference>
<dbReference type="InterPro" id="IPR056327">
    <property type="entry name" value="ARMC9_CTLH-like_dom"/>
</dbReference>
<reference evidence="13" key="1">
    <citation type="journal article" date="2010" name="Nature">
        <title>The Amphimedon queenslandica genome and the evolution of animal complexity.</title>
        <authorList>
            <person name="Srivastava M."/>
            <person name="Simakov O."/>
            <person name="Chapman J."/>
            <person name="Fahey B."/>
            <person name="Gauthier M.E."/>
            <person name="Mitros T."/>
            <person name="Richards G.S."/>
            <person name="Conaco C."/>
            <person name="Dacre M."/>
            <person name="Hellsten U."/>
            <person name="Larroux C."/>
            <person name="Putnam N.H."/>
            <person name="Stanke M."/>
            <person name="Adamska M."/>
            <person name="Darling A."/>
            <person name="Degnan S.M."/>
            <person name="Oakley T.H."/>
            <person name="Plachetzki D.C."/>
            <person name="Zhai Y."/>
            <person name="Adamski M."/>
            <person name="Calcino A."/>
            <person name="Cummins S.F."/>
            <person name="Goodstein D.M."/>
            <person name="Harris C."/>
            <person name="Jackson D.J."/>
            <person name="Leys S.P."/>
            <person name="Shu S."/>
            <person name="Woodcroft B.J."/>
            <person name="Vervoort M."/>
            <person name="Kosik K.S."/>
            <person name="Manning G."/>
            <person name="Degnan B.M."/>
            <person name="Rokhsar D.S."/>
        </authorList>
    </citation>
    <scope>NUCLEOTIDE SEQUENCE [LARGE SCALE GENOMIC DNA]</scope>
</reference>
<dbReference type="SUPFAM" id="SSF50978">
    <property type="entry name" value="WD40 repeat-like"/>
    <property type="match status" value="1"/>
</dbReference>
<evidence type="ECO:0000256" key="1">
    <source>
        <dbReference type="ARBA" id="ARBA00004220"/>
    </source>
</evidence>
<dbReference type="OrthoDB" id="193023at2759"/>
<dbReference type="GO" id="GO:0031901">
    <property type="term" value="C:early endosome membrane"/>
    <property type="evidence" value="ECO:0007669"/>
    <property type="project" value="UniProtKB-SubCell"/>
</dbReference>
<keyword evidence="9" id="KW-0472">Membrane</keyword>
<dbReference type="Pfam" id="PF00400">
    <property type="entry name" value="WD40"/>
    <property type="match status" value="2"/>
</dbReference>
<evidence type="ECO:0000259" key="11">
    <source>
        <dbReference type="Pfam" id="PF23138"/>
    </source>
</evidence>
<keyword evidence="7" id="KW-0175">Coiled coil</keyword>
<dbReference type="InterPro" id="IPR024977">
    <property type="entry name" value="Apc4-like_WD40_dom"/>
</dbReference>
<evidence type="ECO:0000256" key="5">
    <source>
        <dbReference type="ARBA" id="ARBA00022753"/>
    </source>
</evidence>
<proteinExistence type="inferred from homology"/>